<reference evidence="2" key="2">
    <citation type="submission" date="2020-05" db="UniProtKB">
        <authorList>
            <consortium name="EnsemblMetazoa"/>
        </authorList>
    </citation>
    <scope>IDENTIFICATION</scope>
    <source>
        <strain evidence="2">IAEA</strain>
    </source>
</reference>
<name>A0A1A9VZJ7_9MUSC</name>
<accession>A0A1A9VZJ7</accession>
<evidence type="ECO:0000313" key="3">
    <source>
        <dbReference type="Proteomes" id="UP000091820"/>
    </source>
</evidence>
<organism evidence="2 3">
    <name type="scientific">Glossina brevipalpis</name>
    <dbReference type="NCBI Taxonomy" id="37001"/>
    <lineage>
        <taxon>Eukaryota</taxon>
        <taxon>Metazoa</taxon>
        <taxon>Ecdysozoa</taxon>
        <taxon>Arthropoda</taxon>
        <taxon>Hexapoda</taxon>
        <taxon>Insecta</taxon>
        <taxon>Pterygota</taxon>
        <taxon>Neoptera</taxon>
        <taxon>Endopterygota</taxon>
        <taxon>Diptera</taxon>
        <taxon>Brachycera</taxon>
        <taxon>Muscomorpha</taxon>
        <taxon>Hippoboscoidea</taxon>
        <taxon>Glossinidae</taxon>
        <taxon>Glossina</taxon>
    </lineage>
</organism>
<feature type="transmembrane region" description="Helical" evidence="1">
    <location>
        <begin position="66"/>
        <end position="84"/>
    </location>
</feature>
<proteinExistence type="predicted"/>
<keyword evidence="1" id="KW-1133">Transmembrane helix</keyword>
<reference evidence="3" key="1">
    <citation type="submission" date="2014-03" db="EMBL/GenBank/DDBJ databases">
        <authorList>
            <person name="Aksoy S."/>
            <person name="Warren W."/>
            <person name="Wilson R.K."/>
        </authorList>
    </citation>
    <scope>NUCLEOTIDE SEQUENCE [LARGE SCALE GENOMIC DNA]</scope>
    <source>
        <strain evidence="3">IAEA</strain>
    </source>
</reference>
<evidence type="ECO:0000313" key="2">
    <source>
        <dbReference type="EnsemblMetazoa" id="GBRI000480-PA"/>
    </source>
</evidence>
<dbReference type="Proteomes" id="UP000091820">
    <property type="component" value="Unassembled WGS sequence"/>
</dbReference>
<sequence>MKLRNAREEYIKNEQAYQEQKALSYFCKLFSLFLNIDACPKTIYYAVYIHTQSVSLLILHLDDPYITRYTRIILIFFVYISGGYQNVRPKLKRSLFAVSFFSNRISTRYVQENYPAVKQTTSCNTYKSNHVCSMRTYLCNFMRNSNHEMTK</sequence>
<keyword evidence="1" id="KW-0472">Membrane</keyword>
<protein>
    <submittedName>
        <fullName evidence="2">Uncharacterized protein</fullName>
    </submittedName>
</protein>
<dbReference type="EnsemblMetazoa" id="GBRI000480-RA">
    <property type="protein sequence ID" value="GBRI000480-PA"/>
    <property type="gene ID" value="GBRI000480"/>
</dbReference>
<keyword evidence="3" id="KW-1185">Reference proteome</keyword>
<dbReference type="AlphaFoldDB" id="A0A1A9VZJ7"/>
<evidence type="ECO:0000256" key="1">
    <source>
        <dbReference type="SAM" id="Phobius"/>
    </source>
</evidence>
<keyword evidence="1" id="KW-0812">Transmembrane</keyword>
<dbReference type="VEuPathDB" id="VectorBase:GBRI000480"/>